<dbReference type="InterPro" id="IPR013974">
    <property type="entry name" value="SAF"/>
</dbReference>
<dbReference type="OrthoDB" id="7619725at2"/>
<evidence type="ECO:0000256" key="2">
    <source>
        <dbReference type="ARBA" id="ARBA00022729"/>
    </source>
</evidence>
<accession>A0A1I6HBS1</accession>
<keyword evidence="2 4" id="KW-0732">Signal</keyword>
<dbReference type="GO" id="GO:0044780">
    <property type="term" value="P:bacterial-type flagellum assembly"/>
    <property type="evidence" value="ECO:0007669"/>
    <property type="project" value="InterPro"/>
</dbReference>
<keyword evidence="7" id="KW-1185">Reference proteome</keyword>
<feature type="chain" id="PRO_5011327799" description="Flagella basal body P-ring formation protein FlgA" evidence="4">
    <location>
        <begin position="18"/>
        <end position="138"/>
    </location>
</feature>
<dbReference type="STRING" id="390270.SAMN04488005_2475"/>
<dbReference type="Gene3D" id="2.30.30.760">
    <property type="match status" value="1"/>
</dbReference>
<keyword evidence="6" id="KW-0969">Cilium</keyword>
<evidence type="ECO:0000256" key="4">
    <source>
        <dbReference type="RuleBase" id="RU362063"/>
    </source>
</evidence>
<gene>
    <name evidence="6" type="ORF">SAMN04488005_2475</name>
</gene>
<reference evidence="7" key="1">
    <citation type="submission" date="2016-10" db="EMBL/GenBank/DDBJ databases">
        <authorList>
            <person name="Varghese N."/>
            <person name="Submissions S."/>
        </authorList>
    </citation>
    <scope>NUCLEOTIDE SEQUENCE [LARGE SCALE GENOMIC DNA]</scope>
    <source>
        <strain evidence="7">DSM 26879</strain>
    </source>
</reference>
<dbReference type="InterPro" id="IPR017585">
    <property type="entry name" value="SAF_FlgA"/>
</dbReference>
<evidence type="ECO:0000259" key="5">
    <source>
        <dbReference type="SMART" id="SM00858"/>
    </source>
</evidence>
<dbReference type="GO" id="GO:0042597">
    <property type="term" value="C:periplasmic space"/>
    <property type="evidence" value="ECO:0007669"/>
    <property type="project" value="UniProtKB-SubCell"/>
</dbReference>
<organism evidence="6 7">
    <name type="scientific">Yoonia tamlensis</name>
    <dbReference type="NCBI Taxonomy" id="390270"/>
    <lineage>
        <taxon>Bacteria</taxon>
        <taxon>Pseudomonadati</taxon>
        <taxon>Pseudomonadota</taxon>
        <taxon>Alphaproteobacteria</taxon>
        <taxon>Rhodobacterales</taxon>
        <taxon>Paracoccaceae</taxon>
        <taxon>Yoonia</taxon>
    </lineage>
</organism>
<keyword evidence="4" id="KW-1005">Bacterial flagellum biogenesis</keyword>
<keyword evidence="3 4" id="KW-0574">Periplasm</keyword>
<keyword evidence="6" id="KW-0966">Cell projection</keyword>
<dbReference type="NCBIfam" id="TIGR03170">
    <property type="entry name" value="flgA_cterm"/>
    <property type="match status" value="1"/>
</dbReference>
<comment type="function">
    <text evidence="4">Involved in the assembly process of the P-ring formation. It may associate with FlgF on the rod constituting a structure essential for the P-ring assembly or may act as a modulator protein for the P-ring assembly.</text>
</comment>
<dbReference type="RefSeq" id="WP_090200732.1">
    <property type="nucleotide sequence ID" value="NZ_FOYP01000002.1"/>
</dbReference>
<comment type="similarity">
    <text evidence="4">Belongs to the FlgA family.</text>
</comment>
<dbReference type="Gene3D" id="3.90.1210.10">
    <property type="entry name" value="Antifreeze-like/N-acetylneuraminic acid synthase C-terminal domain"/>
    <property type="match status" value="1"/>
</dbReference>
<keyword evidence="6" id="KW-0282">Flagellum</keyword>
<name>A0A1I6HBS1_9RHOB</name>
<dbReference type="Proteomes" id="UP000199478">
    <property type="component" value="Unassembled WGS sequence"/>
</dbReference>
<feature type="signal peptide" evidence="4">
    <location>
        <begin position="1"/>
        <end position="17"/>
    </location>
</feature>
<dbReference type="CDD" id="cd11614">
    <property type="entry name" value="SAF_CpaB_FlgA_like"/>
    <property type="match status" value="1"/>
</dbReference>
<evidence type="ECO:0000256" key="1">
    <source>
        <dbReference type="ARBA" id="ARBA00004418"/>
    </source>
</evidence>
<dbReference type="PANTHER" id="PTHR36307:SF1">
    <property type="entry name" value="FLAGELLA BASAL BODY P-RING FORMATION PROTEIN FLGA"/>
    <property type="match status" value="1"/>
</dbReference>
<proteinExistence type="inferred from homology"/>
<evidence type="ECO:0000313" key="6">
    <source>
        <dbReference type="EMBL" id="SFR51810.1"/>
    </source>
</evidence>
<dbReference type="SMART" id="SM00858">
    <property type="entry name" value="SAF"/>
    <property type="match status" value="1"/>
</dbReference>
<evidence type="ECO:0000313" key="7">
    <source>
        <dbReference type="Proteomes" id="UP000199478"/>
    </source>
</evidence>
<sequence>MIRALLILCLFASPVCADTVLAARTIPANTTILPEDIIVNSRTIPGGVTDPQTIIGMEARVALYAGRPIRAGDVGFPAVVERNQIIALHYQQHGLVISTEGRALGRAGPGDIIRVMNISSRSTVTAQIGADGAAYVSR</sequence>
<protein>
    <recommendedName>
        <fullName evidence="4">Flagella basal body P-ring formation protein FlgA</fullName>
    </recommendedName>
</protein>
<dbReference type="EMBL" id="FOYP01000002">
    <property type="protein sequence ID" value="SFR51810.1"/>
    <property type="molecule type" value="Genomic_DNA"/>
</dbReference>
<dbReference type="Pfam" id="PF13144">
    <property type="entry name" value="ChapFlgA"/>
    <property type="match status" value="1"/>
</dbReference>
<comment type="subcellular location">
    <subcellularLocation>
        <location evidence="1 4">Periplasm</location>
    </subcellularLocation>
</comment>
<dbReference type="InterPro" id="IPR039246">
    <property type="entry name" value="Flagellar_FlgA"/>
</dbReference>
<evidence type="ECO:0000256" key="3">
    <source>
        <dbReference type="ARBA" id="ARBA00022764"/>
    </source>
</evidence>
<dbReference type="AlphaFoldDB" id="A0A1I6HBS1"/>
<feature type="domain" description="SAF" evidence="5">
    <location>
        <begin position="17"/>
        <end position="75"/>
    </location>
</feature>
<dbReference type="PANTHER" id="PTHR36307">
    <property type="entry name" value="FLAGELLA BASAL BODY P-RING FORMATION PROTEIN FLGA"/>
    <property type="match status" value="1"/>
</dbReference>